<dbReference type="InterPro" id="IPR022953">
    <property type="entry name" value="ATP_PFK"/>
</dbReference>
<feature type="domain" description="Phosphofructokinase" evidence="11">
    <location>
        <begin position="9"/>
        <end position="296"/>
    </location>
</feature>
<dbReference type="GO" id="GO:0070095">
    <property type="term" value="F:fructose-6-phosphate binding"/>
    <property type="evidence" value="ECO:0007669"/>
    <property type="project" value="TreeGrafter"/>
</dbReference>
<evidence type="ECO:0000256" key="7">
    <source>
        <dbReference type="ARBA" id="ARBA00022777"/>
    </source>
</evidence>
<keyword evidence="9 10" id="KW-0324">Glycolysis</keyword>
<dbReference type="InterPro" id="IPR035966">
    <property type="entry name" value="PKF_sf"/>
</dbReference>
<evidence type="ECO:0000256" key="1">
    <source>
        <dbReference type="ARBA" id="ARBA00001946"/>
    </source>
</evidence>
<dbReference type="GO" id="GO:0005945">
    <property type="term" value="C:6-phosphofructokinase complex"/>
    <property type="evidence" value="ECO:0007669"/>
    <property type="project" value="TreeGrafter"/>
</dbReference>
<dbReference type="GO" id="GO:0042802">
    <property type="term" value="F:identical protein binding"/>
    <property type="evidence" value="ECO:0007669"/>
    <property type="project" value="TreeGrafter"/>
</dbReference>
<feature type="binding site" evidence="10">
    <location>
        <begin position="79"/>
        <end position="80"/>
    </location>
    <ligand>
        <name>ATP</name>
        <dbReference type="ChEBI" id="CHEBI:30616"/>
    </ligand>
</feature>
<dbReference type="EC" id="2.7.1.11" evidence="10"/>
<evidence type="ECO:0000313" key="13">
    <source>
        <dbReference type="Proteomes" id="UP000184050"/>
    </source>
</evidence>
<dbReference type="GO" id="GO:0030388">
    <property type="term" value="P:fructose 1,6-bisphosphate metabolic process"/>
    <property type="evidence" value="ECO:0007669"/>
    <property type="project" value="TreeGrafter"/>
</dbReference>
<dbReference type="InterPro" id="IPR012003">
    <property type="entry name" value="ATP_PFK_prok-type"/>
</dbReference>
<keyword evidence="10" id="KW-0067">ATP-binding</keyword>
<comment type="cofactor">
    <cofactor evidence="1 10">
        <name>Mg(2+)</name>
        <dbReference type="ChEBI" id="CHEBI:18420"/>
    </cofactor>
</comment>
<sequence>MESESKPKKIGILTAGGDCPGLNAAIRGVGKTAIVEYGMEVYGFNAGYLGLIENDYIKLSESQLSGILTEGGTILGTSREKPYKMVKKGKTKNPEKPKKIKKTYEKLGLDCVVCIGGNGTMKTANMLAQEGINVIGIPKTIDNDVWGTDVTFGFDSAVQVATEAVDRLHTTANSHQRVMIIEVMGHHAGWLALYSGLAGGGDIILIPEVPYNIRSVCKKIEKRYENKKPYSIVVVAEGIDHPKGKSAAAHIGEAIHTYTEIETRETVLGYVQRGGSPTPMDRILATQYGSYAAQCIADGCFGTMVAMNKNELTTIPLSEVGGNLRLVDEEHPLIVKARRMGVSFGDEYLNE</sequence>
<dbReference type="GO" id="GO:0003872">
    <property type="term" value="F:6-phosphofructokinase activity"/>
    <property type="evidence" value="ECO:0007669"/>
    <property type="project" value="UniProtKB-UniRule"/>
</dbReference>
<dbReference type="GO" id="GO:0005524">
    <property type="term" value="F:ATP binding"/>
    <property type="evidence" value="ECO:0007669"/>
    <property type="project" value="UniProtKB-KW"/>
</dbReference>
<keyword evidence="5 10" id="KW-0808">Transferase</keyword>
<dbReference type="GO" id="GO:0006002">
    <property type="term" value="P:fructose 6-phosphate metabolic process"/>
    <property type="evidence" value="ECO:0007669"/>
    <property type="project" value="InterPro"/>
</dbReference>
<feature type="binding site" description="in other chain" evidence="10">
    <location>
        <position position="237"/>
    </location>
    <ligand>
        <name>substrate</name>
        <note>ligand shared between dimeric partners</note>
    </ligand>
</feature>
<feature type="binding site" description="in other chain" evidence="10">
    <location>
        <begin position="184"/>
        <end position="186"/>
    </location>
    <ligand>
        <name>substrate</name>
        <note>ligand shared between dimeric partners</note>
    </ligand>
</feature>
<feature type="binding site" evidence="10">
    <location>
        <position position="17"/>
    </location>
    <ligand>
        <name>ATP</name>
        <dbReference type="ChEBI" id="CHEBI:30616"/>
    </ligand>
</feature>
<evidence type="ECO:0000259" key="11">
    <source>
        <dbReference type="Pfam" id="PF00365"/>
    </source>
</evidence>
<keyword evidence="6 10" id="KW-0479">Metal-binding</keyword>
<accession>A0A1M6MCU1</accession>
<feature type="binding site" evidence="10">
    <location>
        <begin position="117"/>
        <end position="120"/>
    </location>
    <ligand>
        <name>ATP</name>
        <dbReference type="ChEBI" id="CHEBI:30616"/>
    </ligand>
</feature>
<dbReference type="GO" id="GO:0048029">
    <property type="term" value="F:monosaccharide binding"/>
    <property type="evidence" value="ECO:0007669"/>
    <property type="project" value="TreeGrafter"/>
</dbReference>
<feature type="active site" description="Proton acceptor" evidence="10">
    <location>
        <position position="142"/>
    </location>
</feature>
<evidence type="ECO:0000256" key="6">
    <source>
        <dbReference type="ARBA" id="ARBA00022723"/>
    </source>
</evidence>
<evidence type="ECO:0000256" key="5">
    <source>
        <dbReference type="ARBA" id="ARBA00022679"/>
    </source>
</evidence>
<dbReference type="SUPFAM" id="SSF53784">
    <property type="entry name" value="Phosphofructokinase"/>
    <property type="match status" value="1"/>
</dbReference>
<dbReference type="NCBIfam" id="NF002872">
    <property type="entry name" value="PRK03202.1"/>
    <property type="match status" value="1"/>
</dbReference>
<keyword evidence="8 10" id="KW-0460">Magnesium</keyword>
<evidence type="ECO:0000256" key="2">
    <source>
        <dbReference type="ARBA" id="ARBA00004496"/>
    </source>
</evidence>
<evidence type="ECO:0000256" key="4">
    <source>
        <dbReference type="ARBA" id="ARBA00022490"/>
    </source>
</evidence>
<dbReference type="InterPro" id="IPR000023">
    <property type="entry name" value="Phosphofructokinase_dom"/>
</dbReference>
<name>A0A1M6MCU1_9BACT</name>
<dbReference type="PRINTS" id="PR00476">
    <property type="entry name" value="PHFRCTKINASE"/>
</dbReference>
<comment type="catalytic activity">
    <reaction evidence="10">
        <text>beta-D-fructose 6-phosphate + ATP = beta-D-fructose 1,6-bisphosphate + ADP + H(+)</text>
        <dbReference type="Rhea" id="RHEA:16109"/>
        <dbReference type="ChEBI" id="CHEBI:15378"/>
        <dbReference type="ChEBI" id="CHEBI:30616"/>
        <dbReference type="ChEBI" id="CHEBI:32966"/>
        <dbReference type="ChEBI" id="CHEBI:57634"/>
        <dbReference type="ChEBI" id="CHEBI:456216"/>
        <dbReference type="EC" id="2.7.1.11"/>
    </reaction>
</comment>
<dbReference type="GO" id="GO:0047334">
    <property type="term" value="F:diphosphate-fructose-6-phosphate 1-phosphotransferase activity"/>
    <property type="evidence" value="ECO:0007669"/>
    <property type="project" value="InterPro"/>
</dbReference>
<dbReference type="GO" id="GO:0016208">
    <property type="term" value="F:AMP binding"/>
    <property type="evidence" value="ECO:0007669"/>
    <property type="project" value="TreeGrafter"/>
</dbReference>
<feature type="site" description="Important for substrate specificity; cannot use PPi as phosphoryl donor" evidence="10">
    <location>
        <position position="119"/>
    </location>
</feature>
<dbReference type="PANTHER" id="PTHR13697">
    <property type="entry name" value="PHOSPHOFRUCTOKINASE"/>
    <property type="match status" value="1"/>
</dbReference>
<proteinExistence type="inferred from homology"/>
<dbReference type="STRING" id="1168035.SAMN05444280_13214"/>
<comment type="subunit">
    <text evidence="10">Homodimer or homotetramer.</text>
</comment>
<dbReference type="GO" id="GO:0046872">
    <property type="term" value="F:metal ion binding"/>
    <property type="evidence" value="ECO:0007669"/>
    <property type="project" value="UniProtKB-KW"/>
</dbReference>
<feature type="binding site" description="in other chain" evidence="10">
    <location>
        <begin position="270"/>
        <end position="273"/>
    </location>
    <ligand>
        <name>substrate</name>
        <note>ligand shared between dimeric partners</note>
    </ligand>
</feature>
<dbReference type="RefSeq" id="WP_073172371.1">
    <property type="nucleotide sequence ID" value="NZ_FQZE01000032.1"/>
</dbReference>
<feature type="binding site" evidence="10">
    <location>
        <position position="177"/>
    </location>
    <ligand>
        <name>substrate</name>
        <note>ligand shared between dimeric partners</note>
    </ligand>
</feature>
<feature type="binding site" evidence="10">
    <location>
        <position position="118"/>
    </location>
    <ligand>
        <name>Mg(2+)</name>
        <dbReference type="ChEBI" id="CHEBI:18420"/>
        <note>catalytic</note>
    </ligand>
</feature>
<reference evidence="12 13" key="1">
    <citation type="submission" date="2016-11" db="EMBL/GenBank/DDBJ databases">
        <authorList>
            <person name="Jaros S."/>
            <person name="Januszkiewicz K."/>
            <person name="Wedrychowicz H."/>
        </authorList>
    </citation>
    <scope>NUCLEOTIDE SEQUENCE [LARGE SCALE GENOMIC DNA]</scope>
    <source>
        <strain evidence="12 13">DSM 27063</strain>
    </source>
</reference>
<gene>
    <name evidence="10" type="primary">pfkA</name>
    <name evidence="12" type="ORF">SAMN05444280_13214</name>
</gene>
<keyword evidence="13" id="KW-1185">Reference proteome</keyword>
<comment type="function">
    <text evidence="10">Catalyzes the phosphorylation of D-fructose 6-phosphate to fructose 1,6-bisphosphate by ATP, the first committing step of glycolysis.</text>
</comment>
<dbReference type="PIRSF" id="PIRSF000532">
    <property type="entry name" value="ATP_PFK_prok"/>
    <property type="match status" value="1"/>
</dbReference>
<keyword evidence="4 10" id="KW-0963">Cytoplasm</keyword>
<dbReference type="GO" id="GO:0061621">
    <property type="term" value="P:canonical glycolysis"/>
    <property type="evidence" value="ECO:0007669"/>
    <property type="project" value="TreeGrafter"/>
</dbReference>
<evidence type="ECO:0000313" key="12">
    <source>
        <dbReference type="EMBL" id="SHJ81328.1"/>
    </source>
</evidence>
<organism evidence="12 13">
    <name type="scientific">Tangfeifania diversioriginum</name>
    <dbReference type="NCBI Taxonomy" id="1168035"/>
    <lineage>
        <taxon>Bacteria</taxon>
        <taxon>Pseudomonadati</taxon>
        <taxon>Bacteroidota</taxon>
        <taxon>Bacteroidia</taxon>
        <taxon>Marinilabiliales</taxon>
        <taxon>Prolixibacteraceae</taxon>
        <taxon>Tangfeifania</taxon>
    </lineage>
</organism>
<evidence type="ECO:0000256" key="9">
    <source>
        <dbReference type="ARBA" id="ARBA00023152"/>
    </source>
</evidence>
<dbReference type="OrthoDB" id="9802503at2"/>
<dbReference type="Gene3D" id="3.40.50.460">
    <property type="entry name" value="Phosphofructokinase domain"/>
    <property type="match status" value="1"/>
</dbReference>
<keyword evidence="10" id="KW-0547">Nucleotide-binding</keyword>
<dbReference type="HAMAP" id="MF_01976">
    <property type="entry name" value="Phosphofructokinase_III"/>
    <property type="match status" value="1"/>
</dbReference>
<dbReference type="AlphaFoldDB" id="A0A1M6MCU1"/>
<dbReference type="EMBL" id="FQZE01000032">
    <property type="protein sequence ID" value="SHJ81328.1"/>
    <property type="molecule type" value="Genomic_DNA"/>
</dbReference>
<comment type="caution">
    <text evidence="10">Lacks conserved residue(s) required for the propagation of feature annotation.</text>
</comment>
<evidence type="ECO:0000256" key="3">
    <source>
        <dbReference type="ARBA" id="ARBA00004679"/>
    </source>
</evidence>
<keyword evidence="7 10" id="KW-0418">Kinase</keyword>
<dbReference type="FunFam" id="3.40.50.460:FF:000002">
    <property type="entry name" value="ATP-dependent 6-phosphofructokinase"/>
    <property type="match status" value="1"/>
</dbReference>
<dbReference type="Gene3D" id="3.40.50.450">
    <property type="match status" value="1"/>
</dbReference>
<evidence type="ECO:0000256" key="8">
    <source>
        <dbReference type="ARBA" id="ARBA00022842"/>
    </source>
</evidence>
<feature type="binding site" evidence="10">
    <location>
        <position position="264"/>
    </location>
    <ligand>
        <name>substrate</name>
        <note>ligand shared between dimeric partners</note>
    </ligand>
</feature>
<comment type="similarity">
    <text evidence="10">Belongs to the phosphofructokinase type A (PFKA) family. Mixed-substrate PFK group III subfamily.</text>
</comment>
<dbReference type="Proteomes" id="UP000184050">
    <property type="component" value="Unassembled WGS sequence"/>
</dbReference>
<comment type="subcellular location">
    <subcellularLocation>
        <location evidence="2 10">Cytoplasm</location>
    </subcellularLocation>
</comment>
<dbReference type="Pfam" id="PF00365">
    <property type="entry name" value="PFK"/>
    <property type="match status" value="1"/>
</dbReference>
<dbReference type="UniPathway" id="UPA00109">
    <property type="reaction ID" value="UER00182"/>
</dbReference>
<comment type="pathway">
    <text evidence="3 10">Carbohydrate degradation; glycolysis; D-glyceraldehyde 3-phosphate and glycerone phosphate from D-glucose: step 3/4.</text>
</comment>
<feature type="binding site" description="in other chain" evidence="10">
    <location>
        <begin position="140"/>
        <end position="142"/>
    </location>
    <ligand>
        <name>substrate</name>
        <note>ligand shared between dimeric partners</note>
    </ligand>
</feature>
<protein>
    <recommendedName>
        <fullName evidence="10">ATP-dependent 6-phosphofructokinase</fullName>
        <shortName evidence="10">ATP-PFK</shortName>
        <shortName evidence="10">Phosphofructokinase</shortName>
        <ecNumber evidence="10">2.7.1.11</ecNumber>
    </recommendedName>
    <alternativeName>
        <fullName evidence="10">Phosphohexokinase</fullName>
    </alternativeName>
</protein>
<dbReference type="InterPro" id="IPR012829">
    <property type="entry name" value="Phosphofructokinase_III"/>
</dbReference>
<dbReference type="PANTHER" id="PTHR13697:SF52">
    <property type="entry name" value="ATP-DEPENDENT 6-PHOSPHOFRUCTOKINASE 3"/>
    <property type="match status" value="1"/>
</dbReference>
<evidence type="ECO:0000256" key="10">
    <source>
        <dbReference type="HAMAP-Rule" id="MF_01976"/>
    </source>
</evidence>